<proteinExistence type="predicted"/>
<gene>
    <name evidence="1" type="ORF">Pcinc_036376</name>
</gene>
<name>A0AAE1EM19_PETCI</name>
<protein>
    <submittedName>
        <fullName evidence="1">Uncharacterized protein</fullName>
    </submittedName>
</protein>
<dbReference type="Proteomes" id="UP001286313">
    <property type="component" value="Unassembled WGS sequence"/>
</dbReference>
<keyword evidence="2" id="KW-1185">Reference proteome</keyword>
<organism evidence="1 2">
    <name type="scientific">Petrolisthes cinctipes</name>
    <name type="common">Flat porcelain crab</name>
    <dbReference type="NCBI Taxonomy" id="88211"/>
    <lineage>
        <taxon>Eukaryota</taxon>
        <taxon>Metazoa</taxon>
        <taxon>Ecdysozoa</taxon>
        <taxon>Arthropoda</taxon>
        <taxon>Crustacea</taxon>
        <taxon>Multicrustacea</taxon>
        <taxon>Malacostraca</taxon>
        <taxon>Eumalacostraca</taxon>
        <taxon>Eucarida</taxon>
        <taxon>Decapoda</taxon>
        <taxon>Pleocyemata</taxon>
        <taxon>Anomura</taxon>
        <taxon>Galatheoidea</taxon>
        <taxon>Porcellanidae</taxon>
        <taxon>Petrolisthes</taxon>
    </lineage>
</organism>
<dbReference type="EMBL" id="JAWQEG010005623">
    <property type="protein sequence ID" value="KAK3857367.1"/>
    <property type="molecule type" value="Genomic_DNA"/>
</dbReference>
<evidence type="ECO:0000313" key="2">
    <source>
        <dbReference type="Proteomes" id="UP001286313"/>
    </source>
</evidence>
<dbReference type="AlphaFoldDB" id="A0AAE1EM19"/>
<sequence length="136" mass="15904">MRSNGVADGRQIEMGREVEWCRDELRGMKGRRKKKCWRREGDIPTPWRRSWWSGQSLSLMPRVPLHNSGTGRQAAVATTGYKVTRRRSPPLLFAPSARVCHSPRPPSRQCSRHLPIIRHIWVAPWRGPEEQKHYEM</sequence>
<accession>A0AAE1EM19</accession>
<reference evidence="1" key="1">
    <citation type="submission" date="2023-10" db="EMBL/GenBank/DDBJ databases">
        <title>Genome assemblies of two species of porcelain crab, Petrolisthes cinctipes and Petrolisthes manimaculis (Anomura: Porcellanidae).</title>
        <authorList>
            <person name="Angst P."/>
        </authorList>
    </citation>
    <scope>NUCLEOTIDE SEQUENCE</scope>
    <source>
        <strain evidence="1">PB745_01</strain>
        <tissue evidence="1">Gill</tissue>
    </source>
</reference>
<comment type="caution">
    <text evidence="1">The sequence shown here is derived from an EMBL/GenBank/DDBJ whole genome shotgun (WGS) entry which is preliminary data.</text>
</comment>
<evidence type="ECO:0000313" key="1">
    <source>
        <dbReference type="EMBL" id="KAK3857367.1"/>
    </source>
</evidence>